<dbReference type="PRINTS" id="PR00080">
    <property type="entry name" value="SDRFAMILY"/>
</dbReference>
<dbReference type="FunFam" id="3.40.50.720:FF:000084">
    <property type="entry name" value="Short-chain dehydrogenase reductase"/>
    <property type="match status" value="1"/>
</dbReference>
<dbReference type="InterPro" id="IPR036291">
    <property type="entry name" value="NAD(P)-bd_dom_sf"/>
</dbReference>
<dbReference type="PROSITE" id="PS00061">
    <property type="entry name" value="ADH_SHORT"/>
    <property type="match status" value="1"/>
</dbReference>
<dbReference type="EC" id="1.1.1.-" evidence="5"/>
<dbReference type="AlphaFoldDB" id="A0A0H2LR73"/>
<dbReference type="InterPro" id="IPR057326">
    <property type="entry name" value="KR_dom"/>
</dbReference>
<name>A0A0H2LR73_VARPD</name>
<dbReference type="PATRIC" id="fig|34073.19.peg.6241"/>
<dbReference type="CDD" id="cd05233">
    <property type="entry name" value="SDR_c"/>
    <property type="match status" value="1"/>
</dbReference>
<keyword evidence="2 5" id="KW-0560">Oxidoreductase</keyword>
<evidence type="ECO:0000313" key="5">
    <source>
        <dbReference type="EMBL" id="KLN52808.1"/>
    </source>
</evidence>
<organism evidence="5 6">
    <name type="scientific">Variovorax paradoxus</name>
    <dbReference type="NCBI Taxonomy" id="34073"/>
    <lineage>
        <taxon>Bacteria</taxon>
        <taxon>Pseudomonadati</taxon>
        <taxon>Pseudomonadota</taxon>
        <taxon>Betaproteobacteria</taxon>
        <taxon>Burkholderiales</taxon>
        <taxon>Comamonadaceae</taxon>
        <taxon>Variovorax</taxon>
    </lineage>
</organism>
<dbReference type="InterPro" id="IPR020904">
    <property type="entry name" value="Sc_DH/Rdtase_CS"/>
</dbReference>
<proteinExistence type="inferred from homology"/>
<comment type="caution">
    <text evidence="5">The sequence shown here is derived from an EMBL/GenBank/DDBJ whole genome shotgun (WGS) entry which is preliminary data.</text>
</comment>
<protein>
    <submittedName>
        <fullName evidence="5">Levodione reductase</fullName>
        <ecNumber evidence="5">1.1.1.-</ecNumber>
    </submittedName>
</protein>
<reference evidence="5 6" key="1">
    <citation type="submission" date="2015-03" db="EMBL/GenBank/DDBJ databases">
        <title>Genome sequence of Variovorax paradoxus TBEA6.</title>
        <authorList>
            <person name="Poehlein A."/>
            <person name="Schuldes J."/>
            <person name="Wuebbeler J.H."/>
            <person name="Hiessl S."/>
            <person name="Steinbuechel A."/>
            <person name="Daniel R."/>
        </authorList>
    </citation>
    <scope>NUCLEOTIDE SEQUENCE [LARGE SCALE GENOMIC DNA]</scope>
    <source>
        <strain evidence="5 6">TBEA6</strain>
    </source>
</reference>
<accession>A0A0H2LR73</accession>
<dbReference type="Gene3D" id="3.40.50.720">
    <property type="entry name" value="NAD(P)-binding Rossmann-like Domain"/>
    <property type="match status" value="1"/>
</dbReference>
<dbReference type="InterPro" id="IPR002347">
    <property type="entry name" value="SDR_fam"/>
</dbReference>
<dbReference type="PANTHER" id="PTHR24321:SF8">
    <property type="entry name" value="ESTRADIOL 17-BETA-DEHYDROGENASE 8-RELATED"/>
    <property type="match status" value="1"/>
</dbReference>
<dbReference type="SUPFAM" id="SSF51735">
    <property type="entry name" value="NAD(P)-binding Rossmann-fold domains"/>
    <property type="match status" value="1"/>
</dbReference>
<feature type="domain" description="Ketoreductase" evidence="4">
    <location>
        <begin position="19"/>
        <end position="204"/>
    </location>
</feature>
<evidence type="ECO:0000313" key="6">
    <source>
        <dbReference type="Proteomes" id="UP000035170"/>
    </source>
</evidence>
<dbReference type="GO" id="GO:0016491">
    <property type="term" value="F:oxidoreductase activity"/>
    <property type="evidence" value="ECO:0007669"/>
    <property type="project" value="UniProtKB-KW"/>
</dbReference>
<dbReference type="PANTHER" id="PTHR24321">
    <property type="entry name" value="DEHYDROGENASES, SHORT CHAIN"/>
    <property type="match status" value="1"/>
</dbReference>
<dbReference type="SMART" id="SM00822">
    <property type="entry name" value="PKS_KR"/>
    <property type="match status" value="1"/>
</dbReference>
<evidence type="ECO:0000256" key="3">
    <source>
        <dbReference type="ARBA" id="ARBA00023027"/>
    </source>
</evidence>
<dbReference type="Proteomes" id="UP000035170">
    <property type="component" value="Unassembled WGS sequence"/>
</dbReference>
<dbReference type="Pfam" id="PF13561">
    <property type="entry name" value="adh_short_C2"/>
    <property type="match status" value="1"/>
</dbReference>
<evidence type="ECO:0000259" key="4">
    <source>
        <dbReference type="SMART" id="SM00822"/>
    </source>
</evidence>
<sequence>MLIPKNNGDIPMTNEFTGKVAFVTGAASGIGAAIAKRLLDGGAKVALVDIDAGGLAAYAKRLDPDGLRTRVIEADVSDHEAVRTAVDITTETFGGLHLAANNAGTAGPNPVNIVDYDHEAFARVMAINVGGVFNCLKYQIPAMRTGGGAIVNMGSMVSTIGIHGMAVYAATKHAVLGLTRSAAIETAADGIRINAVGPGYIRTPIMDHLPEEVLVMAAKQHPLGRLGKAEEVAEMVAFLLSDRASFSTGSLHLIDGGFTAL</sequence>
<comment type="similarity">
    <text evidence="1">Belongs to the short-chain dehydrogenases/reductases (SDR) family.</text>
</comment>
<gene>
    <name evidence="5" type="primary">lvr1</name>
    <name evidence="5" type="ORF">VPARA_60750</name>
</gene>
<dbReference type="PRINTS" id="PR00081">
    <property type="entry name" value="GDHRDH"/>
</dbReference>
<evidence type="ECO:0000256" key="2">
    <source>
        <dbReference type="ARBA" id="ARBA00023002"/>
    </source>
</evidence>
<evidence type="ECO:0000256" key="1">
    <source>
        <dbReference type="ARBA" id="ARBA00006484"/>
    </source>
</evidence>
<keyword evidence="3" id="KW-0520">NAD</keyword>
<dbReference type="EMBL" id="JZWI01000044">
    <property type="protein sequence ID" value="KLN52808.1"/>
    <property type="molecule type" value="Genomic_DNA"/>
</dbReference>
<keyword evidence="6" id="KW-1185">Reference proteome</keyword>